<reference evidence="3 4" key="1">
    <citation type="journal article" date="2016" name="Genome Biol. Evol.">
        <title>Gene Family Evolution Reflects Adaptation to Soil Environmental Stressors in the Genome of the Collembolan Orchesella cincta.</title>
        <authorList>
            <person name="Faddeeva-Vakhrusheva A."/>
            <person name="Derks M.F."/>
            <person name="Anvar S.Y."/>
            <person name="Agamennone V."/>
            <person name="Suring W."/>
            <person name="Smit S."/>
            <person name="van Straalen N.M."/>
            <person name="Roelofs D."/>
        </authorList>
    </citation>
    <scope>NUCLEOTIDE SEQUENCE [LARGE SCALE GENOMIC DNA]</scope>
    <source>
        <tissue evidence="3">Mixed pool</tissue>
    </source>
</reference>
<dbReference type="Pfam" id="PF08205">
    <property type="entry name" value="C2-set_2"/>
    <property type="match status" value="1"/>
</dbReference>
<feature type="domain" description="CD80-like immunoglobulin C2-set" evidence="2">
    <location>
        <begin position="89"/>
        <end position="151"/>
    </location>
</feature>
<name>A0A1D2N4R3_ORCCI</name>
<sequence>LSQSDATQLTLKKVDLNMTARYSCEVTVDFPEFTTDLNAAILYVVEEHPLLIYFGLQLIPIFSVSFTAFPEHRPEIALSKRPLAVGDILDANCTSYRSKPAANLTWLINGDLANPNYLTSPQEVRREWDSRETSTLGLRFILTPSHFIQGRLTLGCIAKIHNMYHHSAEATILEDDRPKISSVVDNSSSASNNGNGRYKSSGNFCTYIKLLHSVH</sequence>
<dbReference type="STRING" id="48709.A0A1D2N4R3"/>
<dbReference type="AlphaFoldDB" id="A0A1D2N4R3"/>
<proteinExistence type="predicted"/>
<dbReference type="PANTHER" id="PTHR21261">
    <property type="entry name" value="BEAT PROTEIN"/>
    <property type="match status" value="1"/>
</dbReference>
<dbReference type="OrthoDB" id="6419989at2759"/>
<dbReference type="EMBL" id="LJIJ01000220">
    <property type="protein sequence ID" value="ODN00267.1"/>
    <property type="molecule type" value="Genomic_DNA"/>
</dbReference>
<dbReference type="InterPro" id="IPR013783">
    <property type="entry name" value="Ig-like_fold"/>
</dbReference>
<feature type="non-terminal residue" evidence="3">
    <location>
        <position position="1"/>
    </location>
</feature>
<dbReference type="Proteomes" id="UP000094527">
    <property type="component" value="Unassembled WGS sequence"/>
</dbReference>
<keyword evidence="4" id="KW-1185">Reference proteome</keyword>
<dbReference type="PANTHER" id="PTHR21261:SF15">
    <property type="entry name" value="BEATEN PATH IIIA, ISOFORM D-RELATED"/>
    <property type="match status" value="1"/>
</dbReference>
<accession>A0A1D2N4R3</accession>
<dbReference type="Gene3D" id="2.60.40.10">
    <property type="entry name" value="Immunoglobulins"/>
    <property type="match status" value="1"/>
</dbReference>
<protein>
    <recommendedName>
        <fullName evidence="2">CD80-like immunoglobulin C2-set domain-containing protein</fullName>
    </recommendedName>
</protein>
<organism evidence="3 4">
    <name type="scientific">Orchesella cincta</name>
    <name type="common">Springtail</name>
    <name type="synonym">Podura cincta</name>
    <dbReference type="NCBI Taxonomy" id="48709"/>
    <lineage>
        <taxon>Eukaryota</taxon>
        <taxon>Metazoa</taxon>
        <taxon>Ecdysozoa</taxon>
        <taxon>Arthropoda</taxon>
        <taxon>Hexapoda</taxon>
        <taxon>Collembola</taxon>
        <taxon>Entomobryomorpha</taxon>
        <taxon>Entomobryoidea</taxon>
        <taxon>Orchesellidae</taxon>
        <taxon>Orchesellinae</taxon>
        <taxon>Orchesella</taxon>
    </lineage>
</organism>
<evidence type="ECO:0000313" key="4">
    <source>
        <dbReference type="Proteomes" id="UP000094527"/>
    </source>
</evidence>
<gene>
    <name evidence="3" type="ORF">Ocin01_06426</name>
</gene>
<evidence type="ECO:0000256" key="1">
    <source>
        <dbReference type="ARBA" id="ARBA00023157"/>
    </source>
</evidence>
<dbReference type="InterPro" id="IPR013162">
    <property type="entry name" value="CD80_C2-set"/>
</dbReference>
<keyword evidence="1" id="KW-1015">Disulfide bond</keyword>
<comment type="caution">
    <text evidence="3">The sequence shown here is derived from an EMBL/GenBank/DDBJ whole genome shotgun (WGS) entry which is preliminary data.</text>
</comment>
<evidence type="ECO:0000259" key="2">
    <source>
        <dbReference type="Pfam" id="PF08205"/>
    </source>
</evidence>
<evidence type="ECO:0000313" key="3">
    <source>
        <dbReference type="EMBL" id="ODN00267.1"/>
    </source>
</evidence>